<dbReference type="GO" id="GO:0000455">
    <property type="term" value="P:enzyme-directed rRNA pseudouridine synthesis"/>
    <property type="evidence" value="ECO:0007669"/>
    <property type="project" value="TreeGrafter"/>
</dbReference>
<keyword evidence="9" id="KW-1185">Reference proteome</keyword>
<accession>A0A7W8D095</accession>
<dbReference type="Proteomes" id="UP000539953">
    <property type="component" value="Unassembled WGS sequence"/>
</dbReference>
<dbReference type="GO" id="GO:0140098">
    <property type="term" value="F:catalytic activity, acting on RNA"/>
    <property type="evidence" value="ECO:0007669"/>
    <property type="project" value="UniProtKB-ARBA"/>
</dbReference>
<name>A0A7W8D095_9FIRM</name>
<sequence>MKQIDISKNDAGQRLDKFLMKTFPKMPKSMMYKSIRNKKIKVNRRRCTFDQKLQEGDSVLLFLPPDVLETKQRTLVQNDQLDIVYEDQNLLIINKPAGLLSQSAAAGQDCAAARVQSYLARSGQWDPQEHSFAPAICNRLDRNTEGLVIAAKNAEALRTINRAIARRQIRKFYRARVSGEPDEGNIELYLKKAGTKAIVRKTPAAGYKPAKMRLTVTETNGSTSWCEIELLTGRFHQIRACLAYLGHPLVGDRKYGYRGHESAYHLTAFRLDFSQAPVEIDQKVITLS</sequence>
<organism evidence="8 9">
    <name type="scientific">Catenisphaera adipataccumulans</name>
    <dbReference type="NCBI Taxonomy" id="700500"/>
    <lineage>
        <taxon>Bacteria</taxon>
        <taxon>Bacillati</taxon>
        <taxon>Bacillota</taxon>
        <taxon>Erysipelotrichia</taxon>
        <taxon>Erysipelotrichales</taxon>
        <taxon>Erysipelotrichaceae</taxon>
        <taxon>Catenisphaera</taxon>
    </lineage>
</organism>
<gene>
    <name evidence="8" type="ORF">HNQ47_001654</name>
</gene>
<evidence type="ECO:0000256" key="3">
    <source>
        <dbReference type="ARBA" id="ARBA00023235"/>
    </source>
</evidence>
<comment type="similarity">
    <text evidence="2">Belongs to the pseudouridine synthase RluA family.</text>
</comment>
<dbReference type="CDD" id="cd00165">
    <property type="entry name" value="S4"/>
    <property type="match status" value="1"/>
</dbReference>
<reference evidence="8 9" key="1">
    <citation type="submission" date="2020-08" db="EMBL/GenBank/DDBJ databases">
        <title>Genomic Encyclopedia of Type Strains, Phase IV (KMG-IV): sequencing the most valuable type-strain genomes for metagenomic binning, comparative biology and taxonomic classification.</title>
        <authorList>
            <person name="Goeker M."/>
        </authorList>
    </citation>
    <scope>NUCLEOTIDE SEQUENCE [LARGE SCALE GENOMIC DNA]</scope>
    <source>
        <strain evidence="8 9">DSM 25799</strain>
    </source>
</reference>
<comment type="caution">
    <text evidence="8">The sequence shown here is derived from an EMBL/GenBank/DDBJ whole genome shotgun (WGS) entry which is preliminary data.</text>
</comment>
<evidence type="ECO:0000256" key="5">
    <source>
        <dbReference type="ARBA" id="ARBA00033164"/>
    </source>
</evidence>
<dbReference type="InterPro" id="IPR006145">
    <property type="entry name" value="PsdUridine_synth_RsuA/RluA"/>
</dbReference>
<evidence type="ECO:0000313" key="9">
    <source>
        <dbReference type="Proteomes" id="UP000539953"/>
    </source>
</evidence>
<keyword evidence="3 8" id="KW-0413">Isomerase</keyword>
<proteinExistence type="inferred from homology"/>
<evidence type="ECO:0000313" key="8">
    <source>
        <dbReference type="EMBL" id="MBB5183619.1"/>
    </source>
</evidence>
<comment type="catalytic activity">
    <reaction evidence="1">
        <text>a uridine in RNA = a pseudouridine in RNA</text>
        <dbReference type="Rhea" id="RHEA:48348"/>
        <dbReference type="Rhea" id="RHEA-COMP:12068"/>
        <dbReference type="Rhea" id="RHEA-COMP:12069"/>
        <dbReference type="ChEBI" id="CHEBI:65314"/>
        <dbReference type="ChEBI" id="CHEBI:65315"/>
    </reaction>
</comment>
<dbReference type="SUPFAM" id="SSF55174">
    <property type="entry name" value="Alpha-L RNA-binding motif"/>
    <property type="match status" value="1"/>
</dbReference>
<dbReference type="SUPFAM" id="SSF55120">
    <property type="entry name" value="Pseudouridine synthase"/>
    <property type="match status" value="1"/>
</dbReference>
<dbReference type="GO" id="GO:0009982">
    <property type="term" value="F:pseudouridine synthase activity"/>
    <property type="evidence" value="ECO:0007669"/>
    <property type="project" value="InterPro"/>
</dbReference>
<dbReference type="InterPro" id="IPR020103">
    <property type="entry name" value="PsdUridine_synth_cat_dom_sf"/>
</dbReference>
<protein>
    <recommendedName>
        <fullName evidence="4">RNA pseudouridylate synthase</fullName>
    </recommendedName>
    <alternativeName>
        <fullName evidence="5">RNA-uridine isomerase</fullName>
    </alternativeName>
</protein>
<evidence type="ECO:0000256" key="4">
    <source>
        <dbReference type="ARBA" id="ARBA00031870"/>
    </source>
</evidence>
<feature type="domain" description="Pseudouridine synthase RsuA/RluA-like" evidence="7">
    <location>
        <begin position="89"/>
        <end position="243"/>
    </location>
</feature>
<dbReference type="PANTHER" id="PTHR21600:SF92">
    <property type="entry name" value="RIBOSOMAL LARGE SUBUNIT PSEUDOURIDINE SYNTHASE C"/>
    <property type="match status" value="1"/>
</dbReference>
<dbReference type="CDD" id="cd02869">
    <property type="entry name" value="PseudoU_synth_RluA_like"/>
    <property type="match status" value="1"/>
</dbReference>
<dbReference type="RefSeq" id="WP_183328916.1">
    <property type="nucleotide sequence ID" value="NZ_JACHHK010000006.1"/>
</dbReference>
<dbReference type="GO" id="GO:0003723">
    <property type="term" value="F:RNA binding"/>
    <property type="evidence" value="ECO:0007669"/>
    <property type="project" value="UniProtKB-KW"/>
</dbReference>
<evidence type="ECO:0000256" key="2">
    <source>
        <dbReference type="ARBA" id="ARBA00010876"/>
    </source>
</evidence>
<dbReference type="AlphaFoldDB" id="A0A7W8D095"/>
<dbReference type="PROSITE" id="PS50889">
    <property type="entry name" value="S4"/>
    <property type="match status" value="1"/>
</dbReference>
<dbReference type="Gene3D" id="3.10.290.10">
    <property type="entry name" value="RNA-binding S4 domain"/>
    <property type="match status" value="1"/>
</dbReference>
<dbReference type="Gene3D" id="3.30.2350.10">
    <property type="entry name" value="Pseudouridine synthase"/>
    <property type="match status" value="1"/>
</dbReference>
<dbReference type="EMBL" id="JACHHK010000006">
    <property type="protein sequence ID" value="MBB5183619.1"/>
    <property type="molecule type" value="Genomic_DNA"/>
</dbReference>
<dbReference type="InterPro" id="IPR036986">
    <property type="entry name" value="S4_RNA-bd_sf"/>
</dbReference>
<dbReference type="PANTHER" id="PTHR21600">
    <property type="entry name" value="MITOCHONDRIAL RNA PSEUDOURIDINE SYNTHASE"/>
    <property type="match status" value="1"/>
</dbReference>
<dbReference type="Pfam" id="PF00849">
    <property type="entry name" value="PseudoU_synth_2"/>
    <property type="match status" value="1"/>
</dbReference>
<keyword evidence="6" id="KW-0694">RNA-binding</keyword>
<evidence type="ECO:0000259" key="7">
    <source>
        <dbReference type="Pfam" id="PF00849"/>
    </source>
</evidence>
<dbReference type="InterPro" id="IPR050188">
    <property type="entry name" value="RluA_PseudoU_synthase"/>
</dbReference>
<evidence type="ECO:0000256" key="1">
    <source>
        <dbReference type="ARBA" id="ARBA00000073"/>
    </source>
</evidence>
<evidence type="ECO:0000256" key="6">
    <source>
        <dbReference type="PROSITE-ProRule" id="PRU00182"/>
    </source>
</evidence>